<reference evidence="8" key="1">
    <citation type="journal article" date="2020" name="Nature">
        <title>Giant virus diversity and host interactions through global metagenomics.</title>
        <authorList>
            <person name="Schulz F."/>
            <person name="Roux S."/>
            <person name="Paez-Espino D."/>
            <person name="Jungbluth S."/>
            <person name="Walsh D.A."/>
            <person name="Denef V.J."/>
            <person name="McMahon K.D."/>
            <person name="Konstantinidis K.T."/>
            <person name="Eloe-Fadrosh E.A."/>
            <person name="Kyrpides N.C."/>
            <person name="Woyke T."/>
        </authorList>
    </citation>
    <scope>NUCLEOTIDE SEQUENCE</scope>
    <source>
        <strain evidence="8">GVMAG-M-3300023174-182</strain>
    </source>
</reference>
<comment type="pathway">
    <text evidence="1">Lipid metabolism.</text>
</comment>
<keyword evidence="6" id="KW-0472">Membrane</keyword>
<sequence>MNFKSITNLYNKLSNFGKLLLFVSLLLIIVVVFKSANKEIERRSSNKEGFIQEQDFLFKKGPDIYDDFYASIYDYLVFNQVKNDYEVGMILNQNSPNTKTIVLDVGCGTGHHVAKFAANPGVEILGIDNSPAMIKKAVENYPDLNFQLTNVLNRDSFGYNTFTHILCLYFTIYYLENKQQFFNNCMEWLKPGGYLIVHLVDKYKFDPILPPGNPLYIVSPQKYAKERITKTKINFDQFIYNSNFKINETSPDIAIFDEKFKFNDGRVRKQEHVLYMNDLGDIINFAQDAGFIIQGKIDLLKVGYEYQYLYIFMKPN</sequence>
<keyword evidence="6" id="KW-0812">Transmembrane</keyword>
<dbReference type="PANTHER" id="PTHR44307">
    <property type="entry name" value="PHOSPHOETHANOLAMINE METHYLTRANSFERASE"/>
    <property type="match status" value="1"/>
</dbReference>
<dbReference type="PANTHER" id="PTHR44307:SF2">
    <property type="entry name" value="PHOSPHOETHANOLAMINE METHYLTRANSFERASE ISOFORM X1"/>
    <property type="match status" value="1"/>
</dbReference>
<feature type="transmembrane region" description="Helical" evidence="6">
    <location>
        <begin position="16"/>
        <end position="33"/>
    </location>
</feature>
<dbReference type="InterPro" id="IPR029063">
    <property type="entry name" value="SAM-dependent_MTases_sf"/>
</dbReference>
<dbReference type="CDD" id="cd02440">
    <property type="entry name" value="AdoMet_MTases"/>
    <property type="match status" value="1"/>
</dbReference>
<comment type="pathway">
    <text evidence="4">Phospholipid metabolism.</text>
</comment>
<dbReference type="InterPro" id="IPR041698">
    <property type="entry name" value="Methyltransf_25"/>
</dbReference>
<evidence type="ECO:0000256" key="1">
    <source>
        <dbReference type="ARBA" id="ARBA00005189"/>
    </source>
</evidence>
<dbReference type="SUPFAM" id="SSF53335">
    <property type="entry name" value="S-adenosyl-L-methionine-dependent methyltransferases"/>
    <property type="match status" value="1"/>
</dbReference>
<keyword evidence="3" id="KW-0808">Transferase</keyword>
<accession>A0A6C0DHF5</accession>
<keyword evidence="6" id="KW-1133">Transmembrane helix</keyword>
<evidence type="ECO:0000256" key="4">
    <source>
        <dbReference type="ARBA" id="ARBA00025707"/>
    </source>
</evidence>
<dbReference type="GO" id="GO:0000234">
    <property type="term" value="F:phosphoethanolamine N-methyltransferase activity"/>
    <property type="evidence" value="ECO:0007669"/>
    <property type="project" value="UniProtKB-EC"/>
</dbReference>
<dbReference type="EMBL" id="MN739614">
    <property type="protein sequence ID" value="QHT15967.1"/>
    <property type="molecule type" value="Genomic_DNA"/>
</dbReference>
<organism evidence="8">
    <name type="scientific">viral metagenome</name>
    <dbReference type="NCBI Taxonomy" id="1070528"/>
    <lineage>
        <taxon>unclassified sequences</taxon>
        <taxon>metagenomes</taxon>
        <taxon>organismal metagenomes</taxon>
    </lineage>
</organism>
<dbReference type="GO" id="GO:0032259">
    <property type="term" value="P:methylation"/>
    <property type="evidence" value="ECO:0007669"/>
    <property type="project" value="UniProtKB-KW"/>
</dbReference>
<dbReference type="AlphaFoldDB" id="A0A6C0DHF5"/>
<evidence type="ECO:0000256" key="5">
    <source>
        <dbReference type="ARBA" id="ARBA00047622"/>
    </source>
</evidence>
<comment type="catalytic activity">
    <reaction evidence="5">
        <text>phosphoethanolamine + S-adenosyl-L-methionine = N-methylethanolamine phosphate + S-adenosyl-L-homocysteine + H(+)</text>
        <dbReference type="Rhea" id="RHEA:20365"/>
        <dbReference type="ChEBI" id="CHEBI:15378"/>
        <dbReference type="ChEBI" id="CHEBI:57781"/>
        <dbReference type="ChEBI" id="CHEBI:57856"/>
        <dbReference type="ChEBI" id="CHEBI:58190"/>
        <dbReference type="ChEBI" id="CHEBI:59789"/>
        <dbReference type="EC" id="2.1.1.103"/>
    </reaction>
    <physiologicalReaction direction="left-to-right" evidence="5">
        <dbReference type="Rhea" id="RHEA:20366"/>
    </physiologicalReaction>
</comment>
<evidence type="ECO:0000256" key="2">
    <source>
        <dbReference type="ARBA" id="ARBA00022603"/>
    </source>
</evidence>
<dbReference type="Gene3D" id="3.40.50.150">
    <property type="entry name" value="Vaccinia Virus protein VP39"/>
    <property type="match status" value="1"/>
</dbReference>
<dbReference type="Pfam" id="PF13649">
    <property type="entry name" value="Methyltransf_25"/>
    <property type="match status" value="1"/>
</dbReference>
<evidence type="ECO:0000256" key="6">
    <source>
        <dbReference type="SAM" id="Phobius"/>
    </source>
</evidence>
<evidence type="ECO:0000313" key="8">
    <source>
        <dbReference type="EMBL" id="QHT15967.1"/>
    </source>
</evidence>
<name>A0A6C0DHF5_9ZZZZ</name>
<feature type="domain" description="Methyltransferase" evidence="7">
    <location>
        <begin position="102"/>
        <end position="193"/>
    </location>
</feature>
<protein>
    <recommendedName>
        <fullName evidence="7">Methyltransferase domain-containing protein</fullName>
    </recommendedName>
</protein>
<evidence type="ECO:0000259" key="7">
    <source>
        <dbReference type="Pfam" id="PF13649"/>
    </source>
</evidence>
<evidence type="ECO:0000256" key="3">
    <source>
        <dbReference type="ARBA" id="ARBA00022679"/>
    </source>
</evidence>
<keyword evidence="2" id="KW-0489">Methyltransferase</keyword>
<proteinExistence type="predicted"/>